<feature type="region of interest" description="Disordered" evidence="5">
    <location>
        <begin position="35"/>
        <end position="59"/>
    </location>
</feature>
<dbReference type="Proteomes" id="UP001160483">
    <property type="component" value="Unassembled WGS sequence"/>
</dbReference>
<dbReference type="GO" id="GO:0070761">
    <property type="term" value="C:pre-snoRNP complex"/>
    <property type="evidence" value="ECO:0007669"/>
    <property type="project" value="TreeGrafter"/>
</dbReference>
<evidence type="ECO:0000256" key="2">
    <source>
        <dbReference type="ARBA" id="ARBA00022771"/>
    </source>
</evidence>
<keyword evidence="1" id="KW-0479">Metal-binding</keyword>
<dbReference type="EMBL" id="CAKLCB010000371">
    <property type="protein sequence ID" value="CAH0520767.1"/>
    <property type="molecule type" value="Genomic_DNA"/>
</dbReference>
<sequence>MAQLCAVCETTEAKYKCPTCRVPYCSLVCCKEHKKTPCEPVPVPKKPQEPPTSSSAIVSEDMEAEKLTNEQMEVLQKSVEVKKMLKNSLITQTLIQIDTSQNKMKALEKALLDPIFAKFMYQALDEVVPAK</sequence>
<name>A0AAU9KQT2_9STRA</name>
<dbReference type="Gene3D" id="3.30.60.190">
    <property type="match status" value="1"/>
</dbReference>
<evidence type="ECO:0000256" key="4">
    <source>
        <dbReference type="PROSITE-ProRule" id="PRU00453"/>
    </source>
</evidence>
<keyword evidence="2 4" id="KW-0863">Zinc-finger</keyword>
<dbReference type="InterPro" id="IPR051639">
    <property type="entry name" value="BCD1"/>
</dbReference>
<evidence type="ECO:0000259" key="6">
    <source>
        <dbReference type="PROSITE" id="PS51083"/>
    </source>
</evidence>
<dbReference type="PANTHER" id="PTHR13483:SF11">
    <property type="entry name" value="ZINC FINGER HIT DOMAIN-CONTAINING PROTEIN 3"/>
    <property type="match status" value="1"/>
</dbReference>
<dbReference type="PROSITE" id="PS51083">
    <property type="entry name" value="ZF_HIT"/>
    <property type="match status" value="1"/>
</dbReference>
<dbReference type="PANTHER" id="PTHR13483">
    <property type="entry name" value="BOX C_D SNORNA PROTEIN 1-RELATED"/>
    <property type="match status" value="1"/>
</dbReference>
<organism evidence="7 10">
    <name type="scientific">Peronospora belbahrii</name>
    <dbReference type="NCBI Taxonomy" id="622444"/>
    <lineage>
        <taxon>Eukaryota</taxon>
        <taxon>Sar</taxon>
        <taxon>Stramenopiles</taxon>
        <taxon>Oomycota</taxon>
        <taxon>Peronosporomycetes</taxon>
        <taxon>Peronosporales</taxon>
        <taxon>Peronosporaceae</taxon>
        <taxon>Peronospora</taxon>
    </lineage>
</organism>
<feature type="domain" description="HIT-type" evidence="6">
    <location>
        <begin position="5"/>
        <end position="38"/>
    </location>
</feature>
<dbReference type="GO" id="GO:0008270">
    <property type="term" value="F:zinc ion binding"/>
    <property type="evidence" value="ECO:0007669"/>
    <property type="project" value="UniProtKB-UniRule"/>
</dbReference>
<dbReference type="CDD" id="cd23024">
    <property type="entry name" value="zf-HIT_ZNHIT2-3"/>
    <property type="match status" value="1"/>
</dbReference>
<protein>
    <recommendedName>
        <fullName evidence="6">HIT-type domain-containing protein</fullName>
    </recommendedName>
</protein>
<dbReference type="InterPro" id="IPR007529">
    <property type="entry name" value="Znf_HIT"/>
</dbReference>
<evidence type="ECO:0000256" key="3">
    <source>
        <dbReference type="ARBA" id="ARBA00022833"/>
    </source>
</evidence>
<evidence type="ECO:0000313" key="9">
    <source>
        <dbReference type="Proteomes" id="UP001158986"/>
    </source>
</evidence>
<gene>
    <name evidence="8" type="ORF">PBS001_LOCUS7233</name>
    <name evidence="7" type="ORF">PBS003_LOCUS1408</name>
</gene>
<comment type="caution">
    <text evidence="7">The sequence shown here is derived from an EMBL/GenBank/DDBJ whole genome shotgun (WGS) entry which is preliminary data.</text>
</comment>
<dbReference type="Proteomes" id="UP001158986">
    <property type="component" value="Unassembled WGS sequence"/>
</dbReference>
<evidence type="ECO:0000313" key="10">
    <source>
        <dbReference type="Proteomes" id="UP001160483"/>
    </source>
</evidence>
<keyword evidence="3" id="KW-0862">Zinc</keyword>
<evidence type="ECO:0000313" key="7">
    <source>
        <dbReference type="EMBL" id="CAH0474564.1"/>
    </source>
</evidence>
<evidence type="ECO:0000313" key="8">
    <source>
        <dbReference type="EMBL" id="CAH0520767.1"/>
    </source>
</evidence>
<proteinExistence type="predicted"/>
<accession>A0AAU9KQT2</accession>
<evidence type="ECO:0000256" key="5">
    <source>
        <dbReference type="SAM" id="MobiDB-lite"/>
    </source>
</evidence>
<dbReference type="SUPFAM" id="SSF144232">
    <property type="entry name" value="HIT/MYND zinc finger-like"/>
    <property type="match status" value="1"/>
</dbReference>
<dbReference type="GO" id="GO:0000463">
    <property type="term" value="P:maturation of LSU-rRNA from tricistronic rRNA transcript (SSU-rRNA, 5.8S rRNA, LSU-rRNA)"/>
    <property type="evidence" value="ECO:0007669"/>
    <property type="project" value="TreeGrafter"/>
</dbReference>
<reference evidence="7 9" key="1">
    <citation type="submission" date="2021-11" db="EMBL/GenBank/DDBJ databases">
        <authorList>
            <person name="Islam A."/>
            <person name="Islam S."/>
            <person name="Flora M.S."/>
            <person name="Rahman M."/>
            <person name="Ziaur R.M."/>
            <person name="Epstein J.H."/>
            <person name="Hassan M."/>
            <person name="Klassen M."/>
            <person name="Woodard K."/>
            <person name="Webb A."/>
            <person name="Webby R.J."/>
            <person name="El Zowalaty M.E."/>
        </authorList>
    </citation>
    <scope>NUCLEOTIDE SEQUENCE</scope>
    <source>
        <strain evidence="8">Pbs1</strain>
        <strain evidence="7">Pbs3</strain>
    </source>
</reference>
<keyword evidence="9" id="KW-1185">Reference proteome</keyword>
<dbReference type="AlphaFoldDB" id="A0AAU9KQT2"/>
<evidence type="ECO:0000256" key="1">
    <source>
        <dbReference type="ARBA" id="ARBA00022723"/>
    </source>
</evidence>
<dbReference type="GO" id="GO:0005634">
    <property type="term" value="C:nucleus"/>
    <property type="evidence" value="ECO:0007669"/>
    <property type="project" value="TreeGrafter"/>
</dbReference>
<dbReference type="GO" id="GO:0000492">
    <property type="term" value="P:box C/D snoRNP assembly"/>
    <property type="evidence" value="ECO:0007669"/>
    <property type="project" value="TreeGrafter"/>
</dbReference>
<dbReference type="Pfam" id="PF04438">
    <property type="entry name" value="zf-HIT"/>
    <property type="match status" value="1"/>
</dbReference>
<dbReference type="EMBL" id="CAKKTJ010000112">
    <property type="protein sequence ID" value="CAH0474564.1"/>
    <property type="molecule type" value="Genomic_DNA"/>
</dbReference>
<dbReference type="GO" id="GO:0048254">
    <property type="term" value="P:snoRNA localization"/>
    <property type="evidence" value="ECO:0007669"/>
    <property type="project" value="TreeGrafter"/>
</dbReference>